<dbReference type="OrthoDB" id="5410795at2759"/>
<dbReference type="VEuPathDB" id="FungiDB:ZTRI_13.321"/>
<organism evidence="1 2">
    <name type="scientific">Zymoseptoria tritici (strain CBS 115943 / IPO323)</name>
    <name type="common">Speckled leaf blotch fungus</name>
    <name type="synonym">Septoria tritici</name>
    <dbReference type="NCBI Taxonomy" id="336722"/>
    <lineage>
        <taxon>Eukaryota</taxon>
        <taxon>Fungi</taxon>
        <taxon>Dikarya</taxon>
        <taxon>Ascomycota</taxon>
        <taxon>Pezizomycotina</taxon>
        <taxon>Dothideomycetes</taxon>
        <taxon>Dothideomycetidae</taxon>
        <taxon>Mycosphaerellales</taxon>
        <taxon>Mycosphaerellaceae</taxon>
        <taxon>Zymoseptoria</taxon>
    </lineage>
</organism>
<reference evidence="1 2" key="1">
    <citation type="journal article" date="2011" name="PLoS Genet.">
        <title>Finished genome of the fungal wheat pathogen Mycosphaerella graminicola reveals dispensome structure, chromosome plasticity, and stealth pathogenesis.</title>
        <authorList>
            <person name="Goodwin S.B."/>
            <person name="Ben M'barek S."/>
            <person name="Dhillon B."/>
            <person name="Wittenberg A.H.J."/>
            <person name="Crane C.F."/>
            <person name="Hane J.K."/>
            <person name="Foster A.J."/>
            <person name="Van der Lee T.A.J."/>
            <person name="Grimwood J."/>
            <person name="Aerts A."/>
            <person name="Antoniw J."/>
            <person name="Bailey A."/>
            <person name="Bluhm B."/>
            <person name="Bowler J."/>
            <person name="Bristow J."/>
            <person name="van der Burgt A."/>
            <person name="Canto-Canche B."/>
            <person name="Churchill A.C.L."/>
            <person name="Conde-Ferraez L."/>
            <person name="Cools H.J."/>
            <person name="Coutinho P.M."/>
            <person name="Csukai M."/>
            <person name="Dehal P."/>
            <person name="De Wit P."/>
            <person name="Donzelli B."/>
            <person name="van de Geest H.C."/>
            <person name="van Ham R.C.H.J."/>
            <person name="Hammond-Kosack K.E."/>
            <person name="Henrissat B."/>
            <person name="Kilian A."/>
            <person name="Kobayashi A.K."/>
            <person name="Koopmann E."/>
            <person name="Kourmpetis Y."/>
            <person name="Kuzniar A."/>
            <person name="Lindquist E."/>
            <person name="Lombard V."/>
            <person name="Maliepaard C."/>
            <person name="Martins N."/>
            <person name="Mehrabi R."/>
            <person name="Nap J.P.H."/>
            <person name="Ponomarenko A."/>
            <person name="Rudd J.J."/>
            <person name="Salamov A."/>
            <person name="Schmutz J."/>
            <person name="Schouten H.J."/>
            <person name="Shapiro H."/>
            <person name="Stergiopoulos I."/>
            <person name="Torriani S.F.F."/>
            <person name="Tu H."/>
            <person name="de Vries R.P."/>
            <person name="Waalwijk C."/>
            <person name="Ware S.B."/>
            <person name="Wiebenga A."/>
            <person name="Zwiers L.-H."/>
            <person name="Oliver R.P."/>
            <person name="Grigoriev I.V."/>
            <person name="Kema G.H.J."/>
        </authorList>
    </citation>
    <scope>NUCLEOTIDE SEQUENCE [LARGE SCALE GENOMIC DNA]</scope>
    <source>
        <strain evidence="2">CBS 115943 / IPO323</strain>
    </source>
</reference>
<dbReference type="Proteomes" id="UP000008062">
    <property type="component" value="Chromosome 13"/>
</dbReference>
<evidence type="ECO:0000313" key="1">
    <source>
        <dbReference type="EMBL" id="EGP82624.1"/>
    </source>
</evidence>
<evidence type="ECO:0000313" key="2">
    <source>
        <dbReference type="Proteomes" id="UP000008062"/>
    </source>
</evidence>
<proteinExistence type="predicted"/>
<sequence>MPFALQHPDAKAVSDHQTCTLNIPISISVQGPAKFPTYEIRLGDILGGLLKLDNLSSGILQEDATIVSVHASSTMPLQVVSCDHATKSPHRESLTQCSLEFPSA</sequence>
<dbReference type="KEGG" id="ztr:MYCGRDRAFT_106556"/>
<name>F9XQD8_ZYMTI</name>
<dbReference type="AlphaFoldDB" id="F9XQD8"/>
<keyword evidence="2" id="KW-1185">Reference proteome</keyword>
<dbReference type="HOGENOM" id="CLU_2252186_0_0_1"/>
<dbReference type="EMBL" id="CM001208">
    <property type="protein sequence ID" value="EGP82624.1"/>
    <property type="molecule type" value="Genomic_DNA"/>
</dbReference>
<dbReference type="GeneID" id="13401155"/>
<accession>F9XQD8</accession>
<dbReference type="InParanoid" id="F9XQD8"/>
<gene>
    <name evidence="1" type="ORF">MYCGRDRAFT_106556</name>
</gene>
<protein>
    <submittedName>
        <fullName evidence="1">Uncharacterized protein</fullName>
    </submittedName>
</protein>
<dbReference type="RefSeq" id="XP_003847648.1">
    <property type="nucleotide sequence ID" value="XM_003847600.1"/>
</dbReference>